<comment type="similarity">
    <text evidence="1">Belongs to the sigma-70 factor family. ECF subfamily.</text>
</comment>
<protein>
    <submittedName>
        <fullName evidence="8">RNA polymerase</fullName>
    </submittedName>
</protein>
<dbReference type="InterPro" id="IPR007627">
    <property type="entry name" value="RNA_pol_sigma70_r2"/>
</dbReference>
<dbReference type="InterPro" id="IPR039425">
    <property type="entry name" value="RNA_pol_sigma-70-like"/>
</dbReference>
<evidence type="ECO:0000256" key="3">
    <source>
        <dbReference type="ARBA" id="ARBA00023082"/>
    </source>
</evidence>
<dbReference type="Gene3D" id="1.10.1740.10">
    <property type="match status" value="1"/>
</dbReference>
<evidence type="ECO:0000256" key="1">
    <source>
        <dbReference type="ARBA" id="ARBA00010641"/>
    </source>
</evidence>
<name>A0A292YR77_9BACL</name>
<dbReference type="EMBL" id="BDUF01000095">
    <property type="protein sequence ID" value="GAX91419.1"/>
    <property type="molecule type" value="Genomic_DNA"/>
</dbReference>
<evidence type="ECO:0000313" key="8">
    <source>
        <dbReference type="EMBL" id="GAX91419.1"/>
    </source>
</evidence>
<keyword evidence="5" id="KW-0804">Transcription</keyword>
<dbReference type="PANTHER" id="PTHR43133:SF62">
    <property type="entry name" value="RNA POLYMERASE SIGMA FACTOR SIGZ"/>
    <property type="match status" value="1"/>
</dbReference>
<dbReference type="SUPFAM" id="SSF88659">
    <property type="entry name" value="Sigma3 and sigma4 domains of RNA polymerase sigma factors"/>
    <property type="match status" value="1"/>
</dbReference>
<dbReference type="AlphaFoldDB" id="A0A292YR77"/>
<evidence type="ECO:0000256" key="5">
    <source>
        <dbReference type="ARBA" id="ARBA00023163"/>
    </source>
</evidence>
<dbReference type="Gene3D" id="1.10.10.10">
    <property type="entry name" value="Winged helix-like DNA-binding domain superfamily/Winged helix DNA-binding domain"/>
    <property type="match status" value="1"/>
</dbReference>
<dbReference type="GO" id="GO:0016987">
    <property type="term" value="F:sigma factor activity"/>
    <property type="evidence" value="ECO:0007669"/>
    <property type="project" value="UniProtKB-KW"/>
</dbReference>
<evidence type="ECO:0000256" key="2">
    <source>
        <dbReference type="ARBA" id="ARBA00023015"/>
    </source>
</evidence>
<dbReference type="InterPro" id="IPR007630">
    <property type="entry name" value="RNA_pol_sigma70_r4"/>
</dbReference>
<feature type="domain" description="RNA polymerase sigma-70 region 4" evidence="7">
    <location>
        <begin position="130"/>
        <end position="178"/>
    </location>
</feature>
<proteinExistence type="inferred from homology"/>
<evidence type="ECO:0000259" key="6">
    <source>
        <dbReference type="Pfam" id="PF04542"/>
    </source>
</evidence>
<keyword evidence="9" id="KW-1185">Reference proteome</keyword>
<organism evidence="8 9">
    <name type="scientific">Effusibacillus lacus</name>
    <dbReference type="NCBI Taxonomy" id="1348429"/>
    <lineage>
        <taxon>Bacteria</taxon>
        <taxon>Bacillati</taxon>
        <taxon>Bacillota</taxon>
        <taxon>Bacilli</taxon>
        <taxon>Bacillales</taxon>
        <taxon>Alicyclobacillaceae</taxon>
        <taxon>Effusibacillus</taxon>
    </lineage>
</organism>
<dbReference type="InterPro" id="IPR036388">
    <property type="entry name" value="WH-like_DNA-bd_sf"/>
</dbReference>
<sequence>MSAMSEAELLHSLRQGEGAALEALYDRYAALVYSLALQITREPSLAQEVVQDVFTKVWVAPELYHSERGRFSSWLLTITRNLSIDALRKRARKNRFSVMPPQMLYEALYELPDYTGSLEQRELAVVIQKCLNTLKPEQQSILQLTYWEGHALSEVAEMLNLPLGTVKSRLHSALKTLRIQMRAWKEERQ</sequence>
<keyword evidence="2" id="KW-0805">Transcription regulation</keyword>
<keyword evidence="4" id="KW-0238">DNA-binding</keyword>
<gene>
    <name evidence="8" type="ORF">EFBL_3088</name>
</gene>
<dbReference type="InterPro" id="IPR014284">
    <property type="entry name" value="RNA_pol_sigma-70_dom"/>
</dbReference>
<dbReference type="RefSeq" id="WP_165912467.1">
    <property type="nucleotide sequence ID" value="NZ_BDUF01000095.1"/>
</dbReference>
<dbReference type="Pfam" id="PF04542">
    <property type="entry name" value="Sigma70_r2"/>
    <property type="match status" value="1"/>
</dbReference>
<evidence type="ECO:0000256" key="4">
    <source>
        <dbReference type="ARBA" id="ARBA00023125"/>
    </source>
</evidence>
<dbReference type="CDD" id="cd06171">
    <property type="entry name" value="Sigma70_r4"/>
    <property type="match status" value="1"/>
</dbReference>
<dbReference type="NCBIfam" id="TIGR02937">
    <property type="entry name" value="sigma70-ECF"/>
    <property type="match status" value="1"/>
</dbReference>
<dbReference type="SUPFAM" id="SSF88946">
    <property type="entry name" value="Sigma2 domain of RNA polymerase sigma factors"/>
    <property type="match status" value="1"/>
</dbReference>
<dbReference type="GO" id="GO:0003677">
    <property type="term" value="F:DNA binding"/>
    <property type="evidence" value="ECO:0007669"/>
    <property type="project" value="UniProtKB-KW"/>
</dbReference>
<dbReference type="InterPro" id="IPR013324">
    <property type="entry name" value="RNA_pol_sigma_r3/r4-like"/>
</dbReference>
<dbReference type="Proteomes" id="UP000217785">
    <property type="component" value="Unassembled WGS sequence"/>
</dbReference>
<feature type="domain" description="RNA polymerase sigma-70 region 2" evidence="6">
    <location>
        <begin position="24"/>
        <end position="92"/>
    </location>
</feature>
<accession>A0A292YR77</accession>
<dbReference type="GO" id="GO:0006352">
    <property type="term" value="P:DNA-templated transcription initiation"/>
    <property type="evidence" value="ECO:0007669"/>
    <property type="project" value="InterPro"/>
</dbReference>
<evidence type="ECO:0000313" key="9">
    <source>
        <dbReference type="Proteomes" id="UP000217785"/>
    </source>
</evidence>
<keyword evidence="3" id="KW-0731">Sigma factor</keyword>
<dbReference type="Pfam" id="PF04545">
    <property type="entry name" value="Sigma70_r4"/>
    <property type="match status" value="1"/>
</dbReference>
<comment type="caution">
    <text evidence="8">The sequence shown here is derived from an EMBL/GenBank/DDBJ whole genome shotgun (WGS) entry which is preliminary data.</text>
</comment>
<reference evidence="9" key="1">
    <citation type="submission" date="2017-07" db="EMBL/GenBank/DDBJ databases">
        <title>Draft genome sequence of Effusibacillus lacus strain skLN1.</title>
        <authorList>
            <person name="Watanabe M."/>
            <person name="Kojima H."/>
            <person name="Fukui M."/>
        </authorList>
    </citation>
    <scope>NUCLEOTIDE SEQUENCE [LARGE SCALE GENOMIC DNA]</scope>
    <source>
        <strain evidence="9">skLN1</strain>
    </source>
</reference>
<evidence type="ECO:0000259" key="7">
    <source>
        <dbReference type="Pfam" id="PF04545"/>
    </source>
</evidence>
<dbReference type="PANTHER" id="PTHR43133">
    <property type="entry name" value="RNA POLYMERASE ECF-TYPE SIGMA FACTO"/>
    <property type="match status" value="1"/>
</dbReference>
<dbReference type="InterPro" id="IPR013325">
    <property type="entry name" value="RNA_pol_sigma_r2"/>
</dbReference>